<dbReference type="Proteomes" id="UP001596620">
    <property type="component" value="Unassembled WGS sequence"/>
</dbReference>
<dbReference type="Pfam" id="PF05154">
    <property type="entry name" value="TM2"/>
    <property type="match status" value="1"/>
</dbReference>
<keyword evidence="2 5" id="KW-0812">Transmembrane</keyword>
<keyword evidence="8" id="KW-1185">Reference proteome</keyword>
<evidence type="ECO:0000256" key="3">
    <source>
        <dbReference type="ARBA" id="ARBA00022989"/>
    </source>
</evidence>
<evidence type="ECO:0000256" key="4">
    <source>
        <dbReference type="ARBA" id="ARBA00023136"/>
    </source>
</evidence>
<comment type="caution">
    <text evidence="7">The sequence shown here is derived from an EMBL/GenBank/DDBJ whole genome shotgun (WGS) entry which is preliminary data.</text>
</comment>
<organism evidence="7 8">
    <name type="scientific">Lentibacillus kimchii</name>
    <dbReference type="NCBI Taxonomy" id="1542911"/>
    <lineage>
        <taxon>Bacteria</taxon>
        <taxon>Bacillati</taxon>
        <taxon>Bacillota</taxon>
        <taxon>Bacilli</taxon>
        <taxon>Bacillales</taxon>
        <taxon>Bacillaceae</taxon>
        <taxon>Lentibacillus</taxon>
    </lineage>
</organism>
<feature type="transmembrane region" description="Helical" evidence="5">
    <location>
        <begin position="21"/>
        <end position="42"/>
    </location>
</feature>
<evidence type="ECO:0000256" key="2">
    <source>
        <dbReference type="ARBA" id="ARBA00022692"/>
    </source>
</evidence>
<dbReference type="EMBL" id="JBHTGR010000015">
    <property type="protein sequence ID" value="MFC7747116.1"/>
    <property type="molecule type" value="Genomic_DNA"/>
</dbReference>
<gene>
    <name evidence="7" type="ORF">ACFQU8_07685</name>
</gene>
<reference evidence="8" key="1">
    <citation type="journal article" date="2019" name="Int. J. Syst. Evol. Microbiol.">
        <title>The Global Catalogue of Microorganisms (GCM) 10K type strain sequencing project: providing services to taxonomists for standard genome sequencing and annotation.</title>
        <authorList>
            <consortium name="The Broad Institute Genomics Platform"/>
            <consortium name="The Broad Institute Genome Sequencing Center for Infectious Disease"/>
            <person name="Wu L."/>
            <person name="Ma J."/>
        </authorList>
    </citation>
    <scope>NUCLEOTIDE SEQUENCE [LARGE SCALE GENOMIC DNA]</scope>
    <source>
        <strain evidence="8">JCM 30234</strain>
    </source>
</reference>
<feature type="transmembrane region" description="Helical" evidence="5">
    <location>
        <begin position="62"/>
        <end position="85"/>
    </location>
</feature>
<evidence type="ECO:0000256" key="5">
    <source>
        <dbReference type="SAM" id="Phobius"/>
    </source>
</evidence>
<keyword evidence="4 5" id="KW-0472">Membrane</keyword>
<protein>
    <submittedName>
        <fullName evidence="7">TM2 domain-containing protein</fullName>
    </submittedName>
</protein>
<keyword evidence="3 5" id="KW-1133">Transmembrane helix</keyword>
<dbReference type="InterPro" id="IPR007829">
    <property type="entry name" value="TM2"/>
</dbReference>
<evidence type="ECO:0000256" key="1">
    <source>
        <dbReference type="ARBA" id="ARBA00004141"/>
    </source>
</evidence>
<evidence type="ECO:0000259" key="6">
    <source>
        <dbReference type="Pfam" id="PF05154"/>
    </source>
</evidence>
<evidence type="ECO:0000313" key="8">
    <source>
        <dbReference type="Proteomes" id="UP001596620"/>
    </source>
</evidence>
<sequence>MQLTNEERMLVNSELQRKGKSMLLSYVLLIFLGSLGIHRFYLGKKGSAIAQLCLTVGGWLTAILIIGIVALIVVGVWLIVDLFLVPAIVEHQNSLIEDEIVATLER</sequence>
<evidence type="ECO:0000313" key="7">
    <source>
        <dbReference type="EMBL" id="MFC7747116.1"/>
    </source>
</evidence>
<feature type="domain" description="TM2" evidence="6">
    <location>
        <begin position="19"/>
        <end position="68"/>
    </location>
</feature>
<comment type="subcellular location">
    <subcellularLocation>
        <location evidence="1">Membrane</location>
        <topology evidence="1">Multi-pass membrane protein</topology>
    </subcellularLocation>
</comment>
<name>A0ABW2UVL3_9BACI</name>
<proteinExistence type="predicted"/>
<dbReference type="RefSeq" id="WP_382358636.1">
    <property type="nucleotide sequence ID" value="NZ_JBHTGR010000015.1"/>
</dbReference>
<accession>A0ABW2UVL3</accession>